<keyword evidence="3" id="KW-1185">Reference proteome</keyword>
<keyword evidence="2" id="KW-0479">Metal-binding</keyword>
<name>A0ABU4RS03_9HYPH</name>
<protein>
    <submittedName>
        <fullName evidence="2">Zinc-finger domain-containing protein</fullName>
    </submittedName>
</protein>
<feature type="domain" description="Zinc finger CHCC-type" evidence="1">
    <location>
        <begin position="23"/>
        <end position="58"/>
    </location>
</feature>
<dbReference type="EMBL" id="JAXAFJ010000014">
    <property type="protein sequence ID" value="MDX6807629.1"/>
    <property type="molecule type" value="Genomic_DNA"/>
</dbReference>
<dbReference type="Pfam" id="PF10276">
    <property type="entry name" value="zf-CHCC"/>
    <property type="match status" value="1"/>
</dbReference>
<evidence type="ECO:0000259" key="1">
    <source>
        <dbReference type="Pfam" id="PF10276"/>
    </source>
</evidence>
<accession>A0ABU4RS03</accession>
<gene>
    <name evidence="2" type="ORF">SCD90_16320</name>
</gene>
<reference evidence="2 3" key="1">
    <citation type="submission" date="2023-11" db="EMBL/GenBank/DDBJ databases">
        <authorList>
            <person name="Bao R."/>
        </authorList>
    </citation>
    <scope>NUCLEOTIDE SEQUENCE [LARGE SCALE GENOMIC DNA]</scope>
    <source>
        <strain evidence="2 3">PJ23</strain>
    </source>
</reference>
<keyword evidence="2" id="KW-0863">Zinc-finger</keyword>
<dbReference type="RefSeq" id="WP_319845770.1">
    <property type="nucleotide sequence ID" value="NZ_JAXAFJ010000014.1"/>
</dbReference>
<proteinExistence type="predicted"/>
<dbReference type="Gene3D" id="2.60.260.40">
    <property type="entry name" value="q5lls5 like domains"/>
    <property type="match status" value="1"/>
</dbReference>
<comment type="caution">
    <text evidence="2">The sequence shown here is derived from an EMBL/GenBank/DDBJ whole genome shotgun (WGS) entry which is preliminary data.</text>
</comment>
<dbReference type="InterPro" id="IPR019401">
    <property type="entry name" value="Znf_CHCC"/>
</dbReference>
<dbReference type="Proteomes" id="UP001274321">
    <property type="component" value="Unassembled WGS sequence"/>
</dbReference>
<evidence type="ECO:0000313" key="3">
    <source>
        <dbReference type="Proteomes" id="UP001274321"/>
    </source>
</evidence>
<keyword evidence="2" id="KW-0862">Zinc</keyword>
<sequence length="84" mass="9131">MAEIRTPHYHNSGGYPAIRVGAREFMCIGAAPPYDHPHIFLDMGGDNEIVCSYCSTLYRYSSELPSGSADPIDCVWAADAAHAL</sequence>
<dbReference type="GO" id="GO:0008270">
    <property type="term" value="F:zinc ion binding"/>
    <property type="evidence" value="ECO:0007669"/>
    <property type="project" value="UniProtKB-KW"/>
</dbReference>
<organism evidence="2 3">
    <name type="scientific">Terrihabitans rhizophilus</name>
    <dbReference type="NCBI Taxonomy" id="3092662"/>
    <lineage>
        <taxon>Bacteria</taxon>
        <taxon>Pseudomonadati</taxon>
        <taxon>Pseudomonadota</taxon>
        <taxon>Alphaproteobacteria</taxon>
        <taxon>Hyphomicrobiales</taxon>
        <taxon>Terrihabitans</taxon>
    </lineage>
</organism>
<evidence type="ECO:0000313" key="2">
    <source>
        <dbReference type="EMBL" id="MDX6807629.1"/>
    </source>
</evidence>